<evidence type="ECO:0000256" key="1">
    <source>
        <dbReference type="SAM" id="MobiDB-lite"/>
    </source>
</evidence>
<feature type="region of interest" description="Disordered" evidence="1">
    <location>
        <begin position="90"/>
        <end position="141"/>
    </location>
</feature>
<sequence length="567" mass="64908">MDYSKGDVSLQPFNNQTNQETQPSTNYNTQPNSMQTPMPNQNPYSQPTTPIQNNQPNNTQTQTMLNNAKQFTNNALNNTKQTITNATNYVNDKLTPKPNDAPISAFSANSPYANKENSKQTQKSDEVLSDDNSDEDNSLKPMTNFNAIQANFFAKNRSIKDNTHFIHYTIGDTFNIRLRYAMTTTFIFDEPIAQVVLGDDIGFSTKMLGEDKEHLISNILLIKPLQIGVDSNLTIIGKSGKVYSFYMFSTTYTSSKNPALMVYVSSKEYFKNFTTTKKEINKENKPTHSTQNKDIKTSHNVPKKITKKSPNIKEQNPLTKSKNPTTTKIALANAPISLNRFKSPSYPPSNALANSRKASENFKVISNQTKTLKEHRHSQDEMKYVDYSAKIKDDGRFIKIGDNVNHIYINKKKMEYGYVIIDKKKRKWYCLWMCKKVVKSKYKDDLPTQIFNDEQFTYFKFNRSNARSNKGEKVENESNERNTNENNPTTPQELENSNLKESEKDNESPITLENANENIEQGNHNEIDEILKKPLSEISMEEKRALFKKMQQGDEESEQEVTQSTQS</sequence>
<feature type="region of interest" description="Disordered" evidence="1">
    <location>
        <begin position="546"/>
        <end position="567"/>
    </location>
</feature>
<reference evidence="2" key="1">
    <citation type="journal article" date="2017" name="Helicobacter">
        <title>The expression of Helicobacter pylori tfs plasticity zone cluster is regulated by pH and adherence, and its composition is associated with differential gastric IL-8 secretion.</title>
        <authorList>
            <person name="Silva B."/>
            <person name="Nunes A."/>
            <person name="Vale F.F."/>
            <person name="Rocha R."/>
            <person name="Gomes J.P."/>
            <person name="Dias R."/>
            <person name="Oleastro M."/>
        </authorList>
    </citation>
    <scope>NUCLEOTIDE SEQUENCE</scope>
    <source>
        <strain evidence="2">Hp136/00</strain>
    </source>
</reference>
<evidence type="ECO:0000313" key="2">
    <source>
        <dbReference type="EMBL" id="AUO31259.1"/>
    </source>
</evidence>
<protein>
    <submittedName>
        <fullName evidence="2">VirB9 type IV secretion protein</fullName>
    </submittedName>
</protein>
<proteinExistence type="predicted"/>
<feature type="compositionally biased region" description="Basic and acidic residues" evidence="1">
    <location>
        <begin position="116"/>
        <end position="126"/>
    </location>
</feature>
<dbReference type="EMBL" id="KX838306">
    <property type="protein sequence ID" value="AUO31302.1"/>
    <property type="molecule type" value="Genomic_DNA"/>
</dbReference>
<feature type="compositionally biased region" description="Basic and acidic residues" evidence="1">
    <location>
        <begin position="469"/>
        <end position="483"/>
    </location>
</feature>
<feature type="compositionally biased region" description="Low complexity" evidence="1">
    <location>
        <begin position="46"/>
        <end position="61"/>
    </location>
</feature>
<feature type="compositionally biased region" description="Polar residues" evidence="1">
    <location>
        <begin position="11"/>
        <end position="45"/>
    </location>
</feature>
<accession>A0A3G1LXX9</accession>
<dbReference type="AlphaFoldDB" id="A0A3G1LXX9"/>
<feature type="region of interest" description="Disordered" evidence="1">
    <location>
        <begin position="467"/>
        <end position="509"/>
    </location>
</feature>
<feature type="region of interest" description="Disordered" evidence="1">
    <location>
        <begin position="1"/>
        <end position="61"/>
    </location>
</feature>
<name>A0A3G1LXX9_HELPX</name>
<feature type="compositionally biased region" description="Low complexity" evidence="1">
    <location>
        <begin position="484"/>
        <end position="496"/>
    </location>
</feature>
<feature type="compositionally biased region" description="Basic and acidic residues" evidence="1">
    <location>
        <begin position="498"/>
        <end position="507"/>
    </location>
</feature>
<organism evidence="2">
    <name type="scientific">Helicobacter pylori</name>
    <name type="common">Campylobacter pylori</name>
    <dbReference type="NCBI Taxonomy" id="210"/>
    <lineage>
        <taxon>Bacteria</taxon>
        <taxon>Pseudomonadati</taxon>
        <taxon>Campylobacterota</taxon>
        <taxon>Epsilonproteobacteria</taxon>
        <taxon>Campylobacterales</taxon>
        <taxon>Helicobacteraceae</taxon>
        <taxon>Helicobacter</taxon>
    </lineage>
</organism>
<dbReference type="EMBL" id="KX838305">
    <property type="protein sequence ID" value="AUO31259.1"/>
    <property type="molecule type" value="Genomic_DNA"/>
</dbReference>
<feature type="compositionally biased region" description="Acidic residues" evidence="1">
    <location>
        <begin position="127"/>
        <end position="136"/>
    </location>
</feature>